<dbReference type="EMBL" id="LR796861">
    <property type="protein sequence ID" value="CAB4170320.1"/>
    <property type="molecule type" value="Genomic_DNA"/>
</dbReference>
<evidence type="ECO:0000256" key="1">
    <source>
        <dbReference type="SAM" id="MobiDB-lite"/>
    </source>
</evidence>
<evidence type="ECO:0000313" key="2">
    <source>
        <dbReference type="EMBL" id="CAB4170320.1"/>
    </source>
</evidence>
<dbReference type="EMBL" id="LR797375">
    <property type="protein sequence ID" value="CAB4211429.1"/>
    <property type="molecule type" value="Genomic_DNA"/>
</dbReference>
<evidence type="ECO:0000313" key="6">
    <source>
        <dbReference type="EMBL" id="CAB5238510.1"/>
    </source>
</evidence>
<sequence length="86" mass="9442">MWGLAILLVIPIGFSIVSKESFRYPCQNPANWDKDICKMPLCDVTRTCPEHIFKGQRDPRLGPPKDGEGKSTPPSMSTPLPAGACK</sequence>
<organism evidence="2">
    <name type="scientific">uncultured Caudovirales phage</name>
    <dbReference type="NCBI Taxonomy" id="2100421"/>
    <lineage>
        <taxon>Viruses</taxon>
        <taxon>Duplodnaviria</taxon>
        <taxon>Heunggongvirae</taxon>
        <taxon>Uroviricota</taxon>
        <taxon>Caudoviricetes</taxon>
        <taxon>Peduoviridae</taxon>
        <taxon>Maltschvirus</taxon>
        <taxon>Maltschvirus maltsch</taxon>
    </lineage>
</organism>
<evidence type="ECO:0000313" key="3">
    <source>
        <dbReference type="EMBL" id="CAB4181353.1"/>
    </source>
</evidence>
<feature type="compositionally biased region" description="Basic and acidic residues" evidence="1">
    <location>
        <begin position="53"/>
        <end position="69"/>
    </location>
</feature>
<proteinExistence type="predicted"/>
<accession>A0A6J5PEH6</accession>
<dbReference type="EMBL" id="LR797272">
    <property type="protein sequence ID" value="CAB4198439.1"/>
    <property type="molecule type" value="Genomic_DNA"/>
</dbReference>
<protein>
    <submittedName>
        <fullName evidence="2">Uncharacterized protein</fullName>
    </submittedName>
</protein>
<dbReference type="EMBL" id="LR797019">
    <property type="protein sequence ID" value="CAB4181353.1"/>
    <property type="molecule type" value="Genomic_DNA"/>
</dbReference>
<dbReference type="EMBL" id="LR798454">
    <property type="protein sequence ID" value="CAB5238510.1"/>
    <property type="molecule type" value="Genomic_DNA"/>
</dbReference>
<evidence type="ECO:0000313" key="4">
    <source>
        <dbReference type="EMBL" id="CAB4198439.1"/>
    </source>
</evidence>
<name>A0A6J5PEH6_9CAUD</name>
<reference evidence="2" key="1">
    <citation type="submission" date="2020-05" db="EMBL/GenBank/DDBJ databases">
        <authorList>
            <person name="Chiriac C."/>
            <person name="Salcher M."/>
            <person name="Ghai R."/>
            <person name="Kavagutti S V."/>
        </authorList>
    </citation>
    <scope>NUCLEOTIDE SEQUENCE</scope>
</reference>
<feature type="region of interest" description="Disordered" evidence="1">
    <location>
        <begin position="53"/>
        <end position="86"/>
    </location>
</feature>
<evidence type="ECO:0000313" key="5">
    <source>
        <dbReference type="EMBL" id="CAB4211429.1"/>
    </source>
</evidence>
<gene>
    <name evidence="3" type="ORF">UFOVP1066_25</name>
    <name evidence="4" type="ORF">UFOVP1315_90</name>
    <name evidence="5" type="ORF">UFOVP1421_51</name>
    <name evidence="6" type="ORF">UFOVP1525_61</name>
    <name evidence="2" type="ORF">UFOVP909_24</name>
</gene>